<dbReference type="Proteomes" id="UP000216024">
    <property type="component" value="Unassembled WGS sequence"/>
</dbReference>
<dbReference type="EMBL" id="NIBG01000001">
    <property type="protein sequence ID" value="PAB61179.1"/>
    <property type="molecule type" value="Genomic_DNA"/>
</dbReference>
<dbReference type="RefSeq" id="WP_095130340.1">
    <property type="nucleotide sequence ID" value="NZ_NIBG01000001.1"/>
</dbReference>
<dbReference type="AlphaFoldDB" id="A0A267MNM3"/>
<proteinExistence type="predicted"/>
<evidence type="ECO:0000313" key="1">
    <source>
        <dbReference type="EMBL" id="PAB61179.1"/>
    </source>
</evidence>
<keyword evidence="2" id="KW-1185">Reference proteome</keyword>
<name>A0A267MNM3_9FIRM</name>
<reference evidence="1 2" key="1">
    <citation type="submission" date="2017-06" db="EMBL/GenBank/DDBJ databases">
        <title>Draft genome sequence of anaerobic fermentative bacterium Anaeromicrobium sediminis DY2726D isolated from West Pacific Ocean sediments.</title>
        <authorList>
            <person name="Zeng X."/>
        </authorList>
    </citation>
    <scope>NUCLEOTIDE SEQUENCE [LARGE SCALE GENOMIC DNA]</scope>
    <source>
        <strain evidence="1 2">DY2726D</strain>
    </source>
</reference>
<organism evidence="1 2">
    <name type="scientific">Anaeromicrobium sediminis</name>
    <dbReference type="NCBI Taxonomy" id="1478221"/>
    <lineage>
        <taxon>Bacteria</taxon>
        <taxon>Bacillati</taxon>
        <taxon>Bacillota</taxon>
        <taxon>Clostridia</taxon>
        <taxon>Peptostreptococcales</taxon>
        <taxon>Thermotaleaceae</taxon>
        <taxon>Anaeromicrobium</taxon>
    </lineage>
</organism>
<sequence length="132" mass="15499">MLEMYLEKDPNIIKTFLDKEVDDKNEFVVLKEKNEILGVLEFLQINPLVGEIKEIRIMNKEFSMKDGLVKASLNFMFNRGIFFAINKENNLKHYGFEKDNEDLILKEFKDYYSLDLNKWVNNSCCKGGCNGK</sequence>
<evidence type="ECO:0008006" key="3">
    <source>
        <dbReference type="Google" id="ProtNLM"/>
    </source>
</evidence>
<comment type="caution">
    <text evidence="1">The sequence shown here is derived from an EMBL/GenBank/DDBJ whole genome shotgun (WGS) entry which is preliminary data.</text>
</comment>
<protein>
    <recommendedName>
        <fullName evidence="3">N-acetyltransferase domain-containing protein</fullName>
    </recommendedName>
</protein>
<accession>A0A267MNM3</accession>
<evidence type="ECO:0000313" key="2">
    <source>
        <dbReference type="Proteomes" id="UP000216024"/>
    </source>
</evidence>
<gene>
    <name evidence="1" type="ORF">CCE28_01770</name>
</gene>